<feature type="compositionally biased region" description="Basic residues" evidence="1">
    <location>
        <begin position="167"/>
        <end position="179"/>
    </location>
</feature>
<evidence type="ECO:0000313" key="3">
    <source>
        <dbReference type="Proteomes" id="UP000593737"/>
    </source>
</evidence>
<protein>
    <submittedName>
        <fullName evidence="2">Uncharacterized protein</fullName>
    </submittedName>
</protein>
<dbReference type="InterPro" id="IPR046298">
    <property type="entry name" value="DUF6335"/>
</dbReference>
<proteinExistence type="predicted"/>
<dbReference type="EMBL" id="CP047423">
    <property type="protein sequence ID" value="QPD04504.1"/>
    <property type="molecule type" value="Genomic_DNA"/>
</dbReference>
<evidence type="ECO:0000256" key="1">
    <source>
        <dbReference type="SAM" id="MobiDB-lite"/>
    </source>
</evidence>
<dbReference type="Pfam" id="PF19861">
    <property type="entry name" value="DUF6335"/>
    <property type="match status" value="1"/>
</dbReference>
<organism evidence="2 3">
    <name type="scientific">Candidatus Nitrospira kreftii</name>
    <dbReference type="NCBI Taxonomy" id="2652173"/>
    <lineage>
        <taxon>Bacteria</taxon>
        <taxon>Pseudomonadati</taxon>
        <taxon>Nitrospirota</taxon>
        <taxon>Nitrospiria</taxon>
        <taxon>Nitrospirales</taxon>
        <taxon>Nitrospiraceae</taxon>
        <taxon>Nitrospira</taxon>
    </lineage>
</organism>
<reference evidence="2 3" key="1">
    <citation type="journal article" date="2020" name="ISME J.">
        <title>Enrichment and physiological characterization of a novel comammox Nitrospira indicates ammonium inhibition of complete nitrification.</title>
        <authorList>
            <person name="Sakoula D."/>
            <person name="Koch H."/>
            <person name="Frank J."/>
            <person name="Jetten M.S.M."/>
            <person name="van Kessel M.A.H.J."/>
            <person name="Lucker S."/>
        </authorList>
    </citation>
    <scope>NUCLEOTIDE SEQUENCE [LARGE SCALE GENOMIC DNA]</scope>
    <source>
        <strain evidence="2">Comreactor17</strain>
    </source>
</reference>
<dbReference type="KEGG" id="nkf:Nkreftii_002278"/>
<dbReference type="AlphaFoldDB" id="A0A7S8FED1"/>
<accession>A0A7S8FED1</accession>
<name>A0A7S8FED1_9BACT</name>
<feature type="compositionally biased region" description="Polar residues" evidence="1">
    <location>
        <begin position="39"/>
        <end position="50"/>
    </location>
</feature>
<dbReference type="Proteomes" id="UP000593737">
    <property type="component" value="Chromosome"/>
</dbReference>
<sequence length="179" mass="19425">MTKPKHTHVDPNNADHVIRQDYEGEDVQQEGAFPADTLASVSTADPQPSDATLYGGDIDAAQHQTDAGEEAVGGSSPTPDQDVVQELGDAVGITYEDNEPLRFGDKVADRDTQRWELNAASSEGYQERLRELSGNADSPAEQAPQKIKQPTRARKGSKSESPAGRRTGFRARKAPKNKR</sequence>
<feature type="region of interest" description="Disordered" evidence="1">
    <location>
        <begin position="118"/>
        <end position="179"/>
    </location>
</feature>
<gene>
    <name evidence="2" type="ORF">Nkreftii_002278</name>
</gene>
<evidence type="ECO:0000313" key="2">
    <source>
        <dbReference type="EMBL" id="QPD04504.1"/>
    </source>
</evidence>
<feature type="region of interest" description="Disordered" evidence="1">
    <location>
        <begin position="1"/>
        <end position="83"/>
    </location>
</feature>